<dbReference type="GO" id="GO:0003924">
    <property type="term" value="F:GTPase activity"/>
    <property type="evidence" value="ECO:0007669"/>
    <property type="project" value="InterPro"/>
</dbReference>
<feature type="non-terminal residue" evidence="2">
    <location>
        <position position="99"/>
    </location>
</feature>
<dbReference type="AlphaFoldDB" id="A0A941DPL9"/>
<sequence length="99" mass="10852">EGLIIVDTPGLNAIGTEPELTLNLIPNAHAVLFILAADTGVTKSDIDVWRNHIGSGMGRMVVLNKIDSMWDELRTNEETEQQIARQVTTVAQTLALEEK</sequence>
<feature type="non-terminal residue" evidence="2">
    <location>
        <position position="1"/>
    </location>
</feature>
<name>A0A941DPL9_9BURK</name>
<dbReference type="Gene3D" id="3.40.50.300">
    <property type="entry name" value="P-loop containing nucleotide triphosphate hydrolases"/>
    <property type="match status" value="1"/>
</dbReference>
<protein>
    <submittedName>
        <fullName evidence="2">GTPase</fullName>
    </submittedName>
</protein>
<evidence type="ECO:0000259" key="1">
    <source>
        <dbReference type="Pfam" id="PF00009"/>
    </source>
</evidence>
<accession>A0A941DPL9</accession>
<feature type="domain" description="Tr-type G" evidence="1">
    <location>
        <begin position="3"/>
        <end position="82"/>
    </location>
</feature>
<dbReference type="PANTHER" id="PTHR43681:SF1">
    <property type="entry name" value="SARCALUMENIN"/>
    <property type="match status" value="1"/>
</dbReference>
<dbReference type="Pfam" id="PF00009">
    <property type="entry name" value="GTP_EFTU"/>
    <property type="match status" value="1"/>
</dbReference>
<reference evidence="2" key="1">
    <citation type="submission" date="2021-04" db="EMBL/GenBank/DDBJ databases">
        <title>novel species isolated from subtropical streams in China.</title>
        <authorList>
            <person name="Lu H."/>
        </authorList>
    </citation>
    <scope>NUCLEOTIDE SEQUENCE</scope>
    <source>
        <strain evidence="2">LFS511W</strain>
    </source>
</reference>
<dbReference type="EMBL" id="JAGSPN010000529">
    <property type="protein sequence ID" value="MBR7784723.1"/>
    <property type="molecule type" value="Genomic_DNA"/>
</dbReference>
<keyword evidence="3" id="KW-1185">Reference proteome</keyword>
<proteinExistence type="predicted"/>
<gene>
    <name evidence="2" type="ORF">KDM89_21555</name>
</gene>
<dbReference type="RefSeq" id="WP_230428019.1">
    <property type="nucleotide sequence ID" value="NZ_JAGSPN010000529.1"/>
</dbReference>
<evidence type="ECO:0000313" key="3">
    <source>
        <dbReference type="Proteomes" id="UP000680067"/>
    </source>
</evidence>
<dbReference type="InterPro" id="IPR051943">
    <property type="entry name" value="TRAFAC_Dynamin-like_GTPase"/>
</dbReference>
<comment type="caution">
    <text evidence="2">The sequence shown here is derived from an EMBL/GenBank/DDBJ whole genome shotgun (WGS) entry which is preliminary data.</text>
</comment>
<dbReference type="SUPFAM" id="SSF52540">
    <property type="entry name" value="P-loop containing nucleoside triphosphate hydrolases"/>
    <property type="match status" value="1"/>
</dbReference>
<dbReference type="InterPro" id="IPR027417">
    <property type="entry name" value="P-loop_NTPase"/>
</dbReference>
<dbReference type="GO" id="GO:0005525">
    <property type="term" value="F:GTP binding"/>
    <property type="evidence" value="ECO:0007669"/>
    <property type="project" value="InterPro"/>
</dbReference>
<organism evidence="2 3">
    <name type="scientific">Undibacterium luofuense</name>
    <dbReference type="NCBI Taxonomy" id="2828733"/>
    <lineage>
        <taxon>Bacteria</taxon>
        <taxon>Pseudomonadati</taxon>
        <taxon>Pseudomonadota</taxon>
        <taxon>Betaproteobacteria</taxon>
        <taxon>Burkholderiales</taxon>
        <taxon>Oxalobacteraceae</taxon>
        <taxon>Undibacterium</taxon>
    </lineage>
</organism>
<evidence type="ECO:0000313" key="2">
    <source>
        <dbReference type="EMBL" id="MBR7784723.1"/>
    </source>
</evidence>
<dbReference type="Proteomes" id="UP000680067">
    <property type="component" value="Unassembled WGS sequence"/>
</dbReference>
<dbReference type="InterPro" id="IPR000795">
    <property type="entry name" value="T_Tr_GTP-bd_dom"/>
</dbReference>
<dbReference type="PANTHER" id="PTHR43681">
    <property type="entry name" value="TRANSMEMBRANE GTPASE FZO"/>
    <property type="match status" value="1"/>
</dbReference>